<gene>
    <name evidence="1" type="ORF">L6164_027068</name>
</gene>
<name>A0ACB9LRV7_BAUVA</name>
<dbReference type="Proteomes" id="UP000828941">
    <property type="component" value="Chromosome 11"/>
</dbReference>
<evidence type="ECO:0000313" key="1">
    <source>
        <dbReference type="EMBL" id="KAI4314132.1"/>
    </source>
</evidence>
<sequence length="560" mass="63899">MFTDQKHVRESRFSATTSRLSTMTSTKLFVVFLIALPLLVALKLSLPHPTSSGNVGFADVRILEKGSNNGTSVGKSSEDEYKDKLLGGLLAPGFDEGSCLSRYQASLYRKLSPYKPSSYLLSRLRNYEDLHKRCGPHSEPYKRTVNELMVGNKNITRSRETECKYVVYTFHSKRGLGNRIQAATSAFLYAILTNRVLLIDQGKDMSDLFCEPFPESSWFLPENFPLKNNLDLFNQTSHDSFGNMLKNNMSKSNPSAYLYVYLEVDYDFYDKLFFCDENQPFLSRVPWLILKTSQYFVPSLFLMQCFEQELGRLFPNRTTVFHHLGRYLFHPTNQVWGLITRYYEAYLANADERIGIQIRVFEGSFVPQKDVTDQILSCTMNQKLLPQVNEQNFVVPPPSGKPRLKAVLVTSLGKGYYEILRNMYWENPTVTGDFVGVYQPSHDEFQQTEKQSHNRKALAEIYLLSLTDVLVTSARSTFGYVAQGLGGLRPWILYRPDGENLTVPGPPCVQLMSTEPCLHAPTYYDCKAKTGVDVGNVVPYVRHCEDTRWGIKVVESHDKL</sequence>
<protein>
    <submittedName>
        <fullName evidence="1">Uncharacterized protein</fullName>
    </submittedName>
</protein>
<organism evidence="1 2">
    <name type="scientific">Bauhinia variegata</name>
    <name type="common">Purple orchid tree</name>
    <name type="synonym">Phanera variegata</name>
    <dbReference type="NCBI Taxonomy" id="167791"/>
    <lineage>
        <taxon>Eukaryota</taxon>
        <taxon>Viridiplantae</taxon>
        <taxon>Streptophyta</taxon>
        <taxon>Embryophyta</taxon>
        <taxon>Tracheophyta</taxon>
        <taxon>Spermatophyta</taxon>
        <taxon>Magnoliopsida</taxon>
        <taxon>eudicotyledons</taxon>
        <taxon>Gunneridae</taxon>
        <taxon>Pentapetalae</taxon>
        <taxon>rosids</taxon>
        <taxon>fabids</taxon>
        <taxon>Fabales</taxon>
        <taxon>Fabaceae</taxon>
        <taxon>Cercidoideae</taxon>
        <taxon>Cercideae</taxon>
        <taxon>Bauhiniinae</taxon>
        <taxon>Bauhinia</taxon>
    </lineage>
</organism>
<keyword evidence="2" id="KW-1185">Reference proteome</keyword>
<evidence type="ECO:0000313" key="2">
    <source>
        <dbReference type="Proteomes" id="UP000828941"/>
    </source>
</evidence>
<reference evidence="1 2" key="1">
    <citation type="journal article" date="2022" name="DNA Res.">
        <title>Chromosomal-level genome assembly of the orchid tree Bauhinia variegata (Leguminosae; Cercidoideae) supports the allotetraploid origin hypothesis of Bauhinia.</title>
        <authorList>
            <person name="Zhong Y."/>
            <person name="Chen Y."/>
            <person name="Zheng D."/>
            <person name="Pang J."/>
            <person name="Liu Y."/>
            <person name="Luo S."/>
            <person name="Meng S."/>
            <person name="Qian L."/>
            <person name="Wei D."/>
            <person name="Dai S."/>
            <person name="Zhou R."/>
        </authorList>
    </citation>
    <scope>NUCLEOTIDE SEQUENCE [LARGE SCALE GENOMIC DNA]</scope>
    <source>
        <strain evidence="1">BV-YZ2020</strain>
    </source>
</reference>
<proteinExistence type="predicted"/>
<accession>A0ACB9LRV7</accession>
<comment type="caution">
    <text evidence="1">The sequence shown here is derived from an EMBL/GenBank/DDBJ whole genome shotgun (WGS) entry which is preliminary data.</text>
</comment>
<dbReference type="EMBL" id="CM039436">
    <property type="protein sequence ID" value="KAI4314132.1"/>
    <property type="molecule type" value="Genomic_DNA"/>
</dbReference>